<keyword evidence="2" id="KW-1185">Reference proteome</keyword>
<organism evidence="1 2">
    <name type="scientific">Rhipicephalus sanguineus</name>
    <name type="common">Brown dog tick</name>
    <name type="synonym">Ixodes sanguineus</name>
    <dbReference type="NCBI Taxonomy" id="34632"/>
    <lineage>
        <taxon>Eukaryota</taxon>
        <taxon>Metazoa</taxon>
        <taxon>Ecdysozoa</taxon>
        <taxon>Arthropoda</taxon>
        <taxon>Chelicerata</taxon>
        <taxon>Arachnida</taxon>
        <taxon>Acari</taxon>
        <taxon>Parasitiformes</taxon>
        <taxon>Ixodida</taxon>
        <taxon>Ixodoidea</taxon>
        <taxon>Ixodidae</taxon>
        <taxon>Rhipicephalinae</taxon>
        <taxon>Rhipicephalus</taxon>
        <taxon>Rhipicephalus</taxon>
    </lineage>
</organism>
<reference evidence="1" key="1">
    <citation type="journal article" date="2020" name="Cell">
        <title>Large-Scale Comparative Analyses of Tick Genomes Elucidate Their Genetic Diversity and Vector Capacities.</title>
        <authorList>
            <consortium name="Tick Genome and Microbiome Consortium (TIGMIC)"/>
            <person name="Jia N."/>
            <person name="Wang J."/>
            <person name="Shi W."/>
            <person name="Du L."/>
            <person name="Sun Y."/>
            <person name="Zhan W."/>
            <person name="Jiang J.F."/>
            <person name="Wang Q."/>
            <person name="Zhang B."/>
            <person name="Ji P."/>
            <person name="Bell-Sakyi L."/>
            <person name="Cui X.M."/>
            <person name="Yuan T.T."/>
            <person name="Jiang B.G."/>
            <person name="Yang W.F."/>
            <person name="Lam T.T."/>
            <person name="Chang Q.C."/>
            <person name="Ding S.J."/>
            <person name="Wang X.J."/>
            <person name="Zhu J.G."/>
            <person name="Ruan X.D."/>
            <person name="Zhao L."/>
            <person name="Wei J.T."/>
            <person name="Ye R.Z."/>
            <person name="Que T.C."/>
            <person name="Du C.H."/>
            <person name="Zhou Y.H."/>
            <person name="Cheng J.X."/>
            <person name="Dai P.F."/>
            <person name="Guo W.B."/>
            <person name="Han X.H."/>
            <person name="Huang E.J."/>
            <person name="Li L.F."/>
            <person name="Wei W."/>
            <person name="Gao Y.C."/>
            <person name="Liu J.Z."/>
            <person name="Shao H.Z."/>
            <person name="Wang X."/>
            <person name="Wang C.C."/>
            <person name="Yang T.C."/>
            <person name="Huo Q.B."/>
            <person name="Li W."/>
            <person name="Chen H.Y."/>
            <person name="Chen S.E."/>
            <person name="Zhou L.G."/>
            <person name="Ni X.B."/>
            <person name="Tian J.H."/>
            <person name="Sheng Y."/>
            <person name="Liu T."/>
            <person name="Pan Y.S."/>
            <person name="Xia L.Y."/>
            <person name="Li J."/>
            <person name="Zhao F."/>
            <person name="Cao W.C."/>
        </authorList>
    </citation>
    <scope>NUCLEOTIDE SEQUENCE</scope>
    <source>
        <strain evidence="1">Rsan-2018</strain>
    </source>
</reference>
<comment type="caution">
    <text evidence="1">The sequence shown here is derived from an EMBL/GenBank/DDBJ whole genome shotgun (WGS) entry which is preliminary data.</text>
</comment>
<reference evidence="1" key="2">
    <citation type="submission" date="2021-09" db="EMBL/GenBank/DDBJ databases">
        <authorList>
            <person name="Jia N."/>
            <person name="Wang J."/>
            <person name="Shi W."/>
            <person name="Du L."/>
            <person name="Sun Y."/>
            <person name="Zhan W."/>
            <person name="Jiang J."/>
            <person name="Wang Q."/>
            <person name="Zhang B."/>
            <person name="Ji P."/>
            <person name="Sakyi L.B."/>
            <person name="Cui X."/>
            <person name="Yuan T."/>
            <person name="Jiang B."/>
            <person name="Yang W."/>
            <person name="Lam T.T.-Y."/>
            <person name="Chang Q."/>
            <person name="Ding S."/>
            <person name="Wang X."/>
            <person name="Zhu J."/>
            <person name="Ruan X."/>
            <person name="Zhao L."/>
            <person name="Wei J."/>
            <person name="Que T."/>
            <person name="Du C."/>
            <person name="Cheng J."/>
            <person name="Dai P."/>
            <person name="Han X."/>
            <person name="Huang E."/>
            <person name="Gao Y."/>
            <person name="Liu J."/>
            <person name="Shao H."/>
            <person name="Ye R."/>
            <person name="Li L."/>
            <person name="Wei W."/>
            <person name="Wang X."/>
            <person name="Wang C."/>
            <person name="Huo Q."/>
            <person name="Li W."/>
            <person name="Guo W."/>
            <person name="Chen H."/>
            <person name="Chen S."/>
            <person name="Zhou L."/>
            <person name="Zhou L."/>
            <person name="Ni X."/>
            <person name="Tian J."/>
            <person name="Zhou Y."/>
            <person name="Sheng Y."/>
            <person name="Liu T."/>
            <person name="Pan Y."/>
            <person name="Xia L."/>
            <person name="Li J."/>
            <person name="Zhao F."/>
            <person name="Cao W."/>
        </authorList>
    </citation>
    <scope>NUCLEOTIDE SEQUENCE</scope>
    <source>
        <strain evidence="1">Rsan-2018</strain>
        <tissue evidence="1">Larvae</tissue>
    </source>
</reference>
<protein>
    <submittedName>
        <fullName evidence="1">Uncharacterized protein</fullName>
    </submittedName>
</protein>
<gene>
    <name evidence="1" type="ORF">HPB52_021587</name>
</gene>
<evidence type="ECO:0000313" key="2">
    <source>
        <dbReference type="Proteomes" id="UP000821837"/>
    </source>
</evidence>
<dbReference type="EMBL" id="JABSTV010001248">
    <property type="protein sequence ID" value="KAH7969705.1"/>
    <property type="molecule type" value="Genomic_DNA"/>
</dbReference>
<accession>A0A9D4T337</accession>
<evidence type="ECO:0000313" key="1">
    <source>
        <dbReference type="EMBL" id="KAH7969705.1"/>
    </source>
</evidence>
<name>A0A9D4T337_RHISA</name>
<proteinExistence type="predicted"/>
<dbReference type="Proteomes" id="UP000821837">
    <property type="component" value="Unassembled WGS sequence"/>
</dbReference>
<dbReference type="AlphaFoldDB" id="A0A9D4T337"/>
<sequence>MLRSTADHHELYTPRDAMIAPLSAPWQPAISAVAVEHSPAPQSRVTTRVPAPRYDRRAQRTPPRRPTYRYDIPDEPIRYTRANDLLMSLIAIRVCEARVASWYAKRGLCPPDLQFICGLLQQSVGHCRRLRRILSSEWWRQEVKECCSGSDCVDLRQS</sequence>
<dbReference type="VEuPathDB" id="VectorBase:RSAN_033384"/>